<dbReference type="AlphaFoldDB" id="A0A1F7JL60"/>
<evidence type="ECO:0008006" key="14">
    <source>
        <dbReference type="Google" id="ProtNLM"/>
    </source>
</evidence>
<evidence type="ECO:0000259" key="11">
    <source>
        <dbReference type="PROSITE" id="PS51846"/>
    </source>
</evidence>
<keyword evidence="3" id="KW-0677">Repeat</keyword>
<dbReference type="InterPro" id="IPR005170">
    <property type="entry name" value="Transptr-assoc_dom"/>
</dbReference>
<dbReference type="GO" id="GO:0005886">
    <property type="term" value="C:plasma membrane"/>
    <property type="evidence" value="ECO:0007669"/>
    <property type="project" value="TreeGrafter"/>
</dbReference>
<dbReference type="Proteomes" id="UP000176376">
    <property type="component" value="Unassembled WGS sequence"/>
</dbReference>
<sequence>ILIILLLIILNGVLAMAEIAIVAARKSRLKQQANEGSKNAQAALELAQSPSRFLSTAQIGITFVGIFAGAFGGETIAKGLSDTLKSLPIIAPYAEGIAILIVVIFITYLSLIIGELVPKRIALNNPEAIAKYMAYPMNFLSSVASPLVSLLTLSSDSVLRLLQIKQLNAPVVSEEEIKILIREGTKSGIFNIAEKDIVERTLKLSDKKVNTLMTPRKEVVWLELDSAFKTLRNKIAKYPHAHFPVCRDDLDKIVGVVRAKDILTHFLLEEKIQLQKFVHKPLFVPESMDGLKVLELFKKSGIHMALVVDEYGSIQGLLSITDILEAIVGDIPTIDELEEHEITKRDDGTYLVDGLTPIDEFKDYFHIKKLPDEKSGVFHTAGGFVMHKLGSIPVSGDKVDWADFKFEVMDMDGNRIDKILISPKKITIL</sequence>
<evidence type="ECO:0000256" key="3">
    <source>
        <dbReference type="ARBA" id="ARBA00022737"/>
    </source>
</evidence>
<evidence type="ECO:0000256" key="1">
    <source>
        <dbReference type="ARBA" id="ARBA00004141"/>
    </source>
</evidence>
<evidence type="ECO:0000259" key="10">
    <source>
        <dbReference type="PROSITE" id="PS51371"/>
    </source>
</evidence>
<dbReference type="Gene3D" id="3.30.465.10">
    <property type="match status" value="1"/>
</dbReference>
<dbReference type="EMBL" id="MGAY01000041">
    <property type="protein sequence ID" value="OGK56325.1"/>
    <property type="molecule type" value="Genomic_DNA"/>
</dbReference>
<dbReference type="SUPFAM" id="SSF54631">
    <property type="entry name" value="CBS-domain pair"/>
    <property type="match status" value="1"/>
</dbReference>
<comment type="subcellular location">
    <subcellularLocation>
        <location evidence="1">Membrane</location>
        <topology evidence="1">Multi-pass membrane protein</topology>
    </subcellularLocation>
</comment>
<dbReference type="InterPro" id="IPR000644">
    <property type="entry name" value="CBS_dom"/>
</dbReference>
<evidence type="ECO:0000256" key="5">
    <source>
        <dbReference type="ARBA" id="ARBA00023122"/>
    </source>
</evidence>
<keyword evidence="6 8" id="KW-0472">Membrane</keyword>
<feature type="transmembrane region" description="Helical" evidence="9">
    <location>
        <begin position="53"/>
        <end position="72"/>
    </location>
</feature>
<proteinExistence type="predicted"/>
<dbReference type="Pfam" id="PF01595">
    <property type="entry name" value="CNNM"/>
    <property type="match status" value="1"/>
</dbReference>
<evidence type="ECO:0000256" key="9">
    <source>
        <dbReference type="SAM" id="Phobius"/>
    </source>
</evidence>
<evidence type="ECO:0000256" key="8">
    <source>
        <dbReference type="PROSITE-ProRule" id="PRU01193"/>
    </source>
</evidence>
<feature type="domain" description="CNNM transmembrane" evidence="11">
    <location>
        <begin position="1"/>
        <end position="194"/>
    </location>
</feature>
<organism evidence="12 13">
    <name type="scientific">Candidatus Roizmanbacteria bacterium RIFCSPLOWO2_02_FULL_38_10</name>
    <dbReference type="NCBI Taxonomy" id="1802074"/>
    <lineage>
        <taxon>Bacteria</taxon>
        <taxon>Candidatus Roizmaniibacteriota</taxon>
    </lineage>
</organism>
<keyword evidence="5 7" id="KW-0129">CBS domain</keyword>
<dbReference type="Pfam" id="PF00571">
    <property type="entry name" value="CBS"/>
    <property type="match status" value="2"/>
</dbReference>
<dbReference type="InterPro" id="IPR044751">
    <property type="entry name" value="Ion_transp-like_CBS"/>
</dbReference>
<evidence type="ECO:0000256" key="7">
    <source>
        <dbReference type="PROSITE-ProRule" id="PRU00703"/>
    </source>
</evidence>
<dbReference type="SUPFAM" id="SSF56176">
    <property type="entry name" value="FAD-binding/transporter-associated domain-like"/>
    <property type="match status" value="1"/>
</dbReference>
<dbReference type="SMART" id="SM01091">
    <property type="entry name" value="CorC_HlyC"/>
    <property type="match status" value="1"/>
</dbReference>
<dbReference type="FunFam" id="3.30.465.10:FF:000023">
    <property type="entry name" value="Magnesium and cobalt transporter"/>
    <property type="match status" value="1"/>
</dbReference>
<dbReference type="PANTHER" id="PTHR22777">
    <property type="entry name" value="HEMOLYSIN-RELATED"/>
    <property type="match status" value="1"/>
</dbReference>
<dbReference type="InterPro" id="IPR046342">
    <property type="entry name" value="CBS_dom_sf"/>
</dbReference>
<reference evidence="12 13" key="1">
    <citation type="journal article" date="2016" name="Nat. Commun.">
        <title>Thousands of microbial genomes shed light on interconnected biogeochemical processes in an aquifer system.</title>
        <authorList>
            <person name="Anantharaman K."/>
            <person name="Brown C.T."/>
            <person name="Hug L.A."/>
            <person name="Sharon I."/>
            <person name="Castelle C.J."/>
            <person name="Probst A.J."/>
            <person name="Thomas B.C."/>
            <person name="Singh A."/>
            <person name="Wilkins M.J."/>
            <person name="Karaoz U."/>
            <person name="Brodie E.L."/>
            <person name="Williams K.H."/>
            <person name="Hubbard S.S."/>
            <person name="Banfield J.F."/>
        </authorList>
    </citation>
    <scope>NUCLEOTIDE SEQUENCE [LARGE SCALE GENOMIC DNA]</scope>
</reference>
<evidence type="ECO:0000313" key="13">
    <source>
        <dbReference type="Proteomes" id="UP000176376"/>
    </source>
</evidence>
<dbReference type="InterPro" id="IPR016169">
    <property type="entry name" value="FAD-bd_PCMH_sub2"/>
</dbReference>
<dbReference type="CDD" id="cd04590">
    <property type="entry name" value="CBS_pair_CorC_HlyC_assoc"/>
    <property type="match status" value="1"/>
</dbReference>
<feature type="domain" description="CBS" evidence="10">
    <location>
        <begin position="213"/>
        <end position="274"/>
    </location>
</feature>
<evidence type="ECO:0000256" key="2">
    <source>
        <dbReference type="ARBA" id="ARBA00022692"/>
    </source>
</evidence>
<feature type="non-terminal residue" evidence="12">
    <location>
        <position position="1"/>
    </location>
</feature>
<protein>
    <recommendedName>
        <fullName evidence="14">Hemolysin</fullName>
    </recommendedName>
</protein>
<name>A0A1F7JL60_9BACT</name>
<dbReference type="Pfam" id="PF03471">
    <property type="entry name" value="CorC_HlyC"/>
    <property type="match status" value="1"/>
</dbReference>
<feature type="domain" description="CBS" evidence="10">
    <location>
        <begin position="277"/>
        <end position="333"/>
    </location>
</feature>
<keyword evidence="2 8" id="KW-0812">Transmembrane</keyword>
<accession>A0A1F7JL60</accession>
<dbReference type="InterPro" id="IPR002550">
    <property type="entry name" value="CNNM"/>
</dbReference>
<keyword evidence="4 8" id="KW-1133">Transmembrane helix</keyword>
<dbReference type="PANTHER" id="PTHR22777:SF17">
    <property type="entry name" value="UPF0053 PROTEIN SLL0260"/>
    <property type="match status" value="1"/>
</dbReference>
<dbReference type="PROSITE" id="PS51846">
    <property type="entry name" value="CNNM"/>
    <property type="match status" value="1"/>
</dbReference>
<evidence type="ECO:0000256" key="4">
    <source>
        <dbReference type="ARBA" id="ARBA00022989"/>
    </source>
</evidence>
<feature type="transmembrane region" description="Helical" evidence="9">
    <location>
        <begin position="93"/>
        <end position="113"/>
    </location>
</feature>
<dbReference type="InterPro" id="IPR036318">
    <property type="entry name" value="FAD-bd_PCMH-like_sf"/>
</dbReference>
<evidence type="ECO:0000313" key="12">
    <source>
        <dbReference type="EMBL" id="OGK56325.1"/>
    </source>
</evidence>
<dbReference type="SMART" id="SM00116">
    <property type="entry name" value="CBS"/>
    <property type="match status" value="2"/>
</dbReference>
<gene>
    <name evidence="12" type="ORF">A3J15_02635</name>
</gene>
<dbReference type="STRING" id="1802074.A3J15_02635"/>
<dbReference type="GO" id="GO:0050660">
    <property type="term" value="F:flavin adenine dinucleotide binding"/>
    <property type="evidence" value="ECO:0007669"/>
    <property type="project" value="InterPro"/>
</dbReference>
<comment type="caution">
    <text evidence="12">The sequence shown here is derived from an EMBL/GenBank/DDBJ whole genome shotgun (WGS) entry which is preliminary data.</text>
</comment>
<dbReference type="Gene3D" id="3.10.580.10">
    <property type="entry name" value="CBS-domain"/>
    <property type="match status" value="1"/>
</dbReference>
<evidence type="ECO:0000256" key="6">
    <source>
        <dbReference type="ARBA" id="ARBA00023136"/>
    </source>
</evidence>
<dbReference type="PROSITE" id="PS51371">
    <property type="entry name" value="CBS"/>
    <property type="match status" value="2"/>
</dbReference>